<feature type="domain" description="ATP synthase F1 complex delta/epsilon subunit N-terminal" evidence="12">
    <location>
        <begin position="15"/>
        <end position="89"/>
    </location>
</feature>
<dbReference type="InterPro" id="IPR020547">
    <property type="entry name" value="ATP_synth_F1_esu_C"/>
</dbReference>
<dbReference type="SUPFAM" id="SSF51344">
    <property type="entry name" value="Epsilon subunit of F1F0-ATP synthase N-terminal domain"/>
    <property type="match status" value="1"/>
</dbReference>
<comment type="subcellular location">
    <subcellularLocation>
        <location evidence="8">Cell membrane</location>
        <topology evidence="8">Peripheral membrane protein</topology>
    </subcellularLocation>
    <subcellularLocation>
        <location evidence="1">Endomembrane system</location>
        <topology evidence="1">Peripheral membrane protein</topology>
    </subcellularLocation>
</comment>
<dbReference type="HAMAP" id="MF_00530">
    <property type="entry name" value="ATP_synth_epsil_bac"/>
    <property type="match status" value="1"/>
</dbReference>
<keyword evidence="4 8" id="KW-0406">Ion transport</keyword>
<proteinExistence type="inferred from homology"/>
<dbReference type="AlphaFoldDB" id="A0A7M2RL21"/>
<comment type="similarity">
    <text evidence="2 8 9">Belongs to the ATPase epsilon chain family.</text>
</comment>
<reference evidence="13 14" key="1">
    <citation type="submission" date="2020-10" db="EMBL/GenBank/DDBJ databases">
        <title>Blautia liquoris sp.nov., isolated from the mud in a fermentation cellar used for the production of Chinese strong-flavoured liquor.</title>
        <authorList>
            <person name="Lu L."/>
        </authorList>
    </citation>
    <scope>NUCLEOTIDE SEQUENCE [LARGE SCALE GENOMIC DNA]</scope>
    <source>
        <strain evidence="13 14">LZLJ-3</strain>
    </source>
</reference>
<dbReference type="Pfam" id="PF00401">
    <property type="entry name" value="ATP-synt_DE"/>
    <property type="match status" value="1"/>
</dbReference>
<organism evidence="13 14">
    <name type="scientific">Blautia liquoris</name>
    <dbReference type="NCBI Taxonomy" id="2779518"/>
    <lineage>
        <taxon>Bacteria</taxon>
        <taxon>Bacillati</taxon>
        <taxon>Bacillota</taxon>
        <taxon>Clostridia</taxon>
        <taxon>Lachnospirales</taxon>
        <taxon>Lachnospiraceae</taxon>
        <taxon>Blautia</taxon>
    </lineage>
</organism>
<dbReference type="NCBIfam" id="TIGR01216">
    <property type="entry name" value="ATP_synt_epsi"/>
    <property type="match status" value="1"/>
</dbReference>
<evidence type="ECO:0000313" key="14">
    <source>
        <dbReference type="Proteomes" id="UP000593601"/>
    </source>
</evidence>
<dbReference type="InterPro" id="IPR001469">
    <property type="entry name" value="ATP_synth_F1_dsu/esu"/>
</dbReference>
<comment type="function">
    <text evidence="8">Produces ATP from ADP in the presence of a proton gradient across the membrane.</text>
</comment>
<dbReference type="CDD" id="cd12152">
    <property type="entry name" value="F1-ATPase_delta"/>
    <property type="match status" value="1"/>
</dbReference>
<comment type="subunit">
    <text evidence="8 9">F-type ATPases have 2 components, CF(1) - the catalytic core - and CF(0) - the membrane proton channel. CF(1) has five subunits: alpha(3), beta(3), gamma(1), delta(1), epsilon(1). CF(0) has three main subunits: a, b and c.</text>
</comment>
<keyword evidence="3 8" id="KW-0813">Transport</keyword>
<keyword evidence="5 8" id="KW-0472">Membrane</keyword>
<dbReference type="GO" id="GO:0005524">
    <property type="term" value="F:ATP binding"/>
    <property type="evidence" value="ECO:0007669"/>
    <property type="project" value="UniProtKB-UniRule"/>
</dbReference>
<keyword evidence="14" id="KW-1185">Reference proteome</keyword>
<feature type="coiled-coil region" evidence="10">
    <location>
        <begin position="100"/>
        <end position="127"/>
    </location>
</feature>
<feature type="domain" description="ATP synthase epsilon subunit C-terminal" evidence="11">
    <location>
        <begin position="96"/>
        <end position="140"/>
    </location>
</feature>
<dbReference type="PANTHER" id="PTHR13822">
    <property type="entry name" value="ATP SYNTHASE DELTA/EPSILON CHAIN"/>
    <property type="match status" value="1"/>
</dbReference>
<dbReference type="InterPro" id="IPR020546">
    <property type="entry name" value="ATP_synth_F1_dsu/esu_N"/>
</dbReference>
<evidence type="ECO:0000256" key="8">
    <source>
        <dbReference type="HAMAP-Rule" id="MF_00530"/>
    </source>
</evidence>
<evidence type="ECO:0000256" key="6">
    <source>
        <dbReference type="ARBA" id="ARBA00023196"/>
    </source>
</evidence>
<evidence type="ECO:0000256" key="1">
    <source>
        <dbReference type="ARBA" id="ARBA00004184"/>
    </source>
</evidence>
<evidence type="ECO:0000256" key="7">
    <source>
        <dbReference type="ARBA" id="ARBA00023310"/>
    </source>
</evidence>
<keyword evidence="8" id="KW-0375">Hydrogen ion transport</keyword>
<dbReference type="EMBL" id="CP063304">
    <property type="protein sequence ID" value="QOV20761.1"/>
    <property type="molecule type" value="Genomic_DNA"/>
</dbReference>
<keyword evidence="8" id="KW-1003">Cell membrane</keyword>
<dbReference type="Pfam" id="PF02823">
    <property type="entry name" value="ATP-synt_DE_N"/>
    <property type="match status" value="1"/>
</dbReference>
<dbReference type="GO" id="GO:0046933">
    <property type="term" value="F:proton-transporting ATP synthase activity, rotational mechanism"/>
    <property type="evidence" value="ECO:0007669"/>
    <property type="project" value="UniProtKB-UniRule"/>
</dbReference>
<evidence type="ECO:0000259" key="12">
    <source>
        <dbReference type="Pfam" id="PF02823"/>
    </source>
</evidence>
<gene>
    <name evidence="8 13" type="primary">atpC</name>
    <name evidence="13" type="ORF">INP51_07545</name>
</gene>
<evidence type="ECO:0000256" key="4">
    <source>
        <dbReference type="ARBA" id="ARBA00023065"/>
    </source>
</evidence>
<dbReference type="InterPro" id="IPR036771">
    <property type="entry name" value="ATPsynth_dsu/esu_N"/>
</dbReference>
<dbReference type="Gene3D" id="2.60.15.10">
    <property type="entry name" value="F0F1 ATP synthase delta/epsilon subunit, N-terminal"/>
    <property type="match status" value="1"/>
</dbReference>
<dbReference type="RefSeq" id="WP_193737075.1">
    <property type="nucleotide sequence ID" value="NZ_CP063304.1"/>
</dbReference>
<protein>
    <recommendedName>
        <fullName evidence="8">ATP synthase epsilon chain</fullName>
    </recommendedName>
    <alternativeName>
        <fullName evidence="8">ATP synthase F1 sector epsilon subunit</fullName>
    </alternativeName>
    <alternativeName>
        <fullName evidence="8">F-ATPase epsilon subunit</fullName>
    </alternativeName>
</protein>
<dbReference type="Proteomes" id="UP000593601">
    <property type="component" value="Chromosome"/>
</dbReference>
<dbReference type="PANTHER" id="PTHR13822:SF10">
    <property type="entry name" value="ATP SYNTHASE EPSILON CHAIN, CHLOROPLASTIC"/>
    <property type="match status" value="1"/>
</dbReference>
<evidence type="ECO:0000256" key="2">
    <source>
        <dbReference type="ARBA" id="ARBA00005712"/>
    </source>
</evidence>
<dbReference type="GO" id="GO:0012505">
    <property type="term" value="C:endomembrane system"/>
    <property type="evidence" value="ECO:0007669"/>
    <property type="project" value="UniProtKB-SubCell"/>
</dbReference>
<dbReference type="GO" id="GO:0045259">
    <property type="term" value="C:proton-transporting ATP synthase complex"/>
    <property type="evidence" value="ECO:0007669"/>
    <property type="project" value="UniProtKB-KW"/>
</dbReference>
<evidence type="ECO:0000256" key="5">
    <source>
        <dbReference type="ARBA" id="ARBA00023136"/>
    </source>
</evidence>
<evidence type="ECO:0000256" key="10">
    <source>
        <dbReference type="SAM" id="Coils"/>
    </source>
</evidence>
<keyword evidence="10" id="KW-0175">Coiled coil</keyword>
<evidence type="ECO:0000256" key="3">
    <source>
        <dbReference type="ARBA" id="ARBA00022448"/>
    </source>
</evidence>
<sequence>MAQEQASPSKNNKINLNITTPRGLKFALQADMIIMRCIDGDLGVLYGHEPVSAVLGDGILRIFQDGNEKKLALFGGIAEIDQEEVNIFTTIAQHPEEIDLERARTDREEAEAAMNEESEELQLQNSQLLLRRSLVRIEVSLHIEEAAEYYEENEEES</sequence>
<evidence type="ECO:0000313" key="13">
    <source>
        <dbReference type="EMBL" id="QOV20761.1"/>
    </source>
</evidence>
<dbReference type="GO" id="GO:0005886">
    <property type="term" value="C:plasma membrane"/>
    <property type="evidence" value="ECO:0007669"/>
    <property type="project" value="UniProtKB-SubCell"/>
</dbReference>
<dbReference type="KEGG" id="bliq:INP51_07545"/>
<name>A0A7M2RL21_9FIRM</name>
<evidence type="ECO:0000259" key="11">
    <source>
        <dbReference type="Pfam" id="PF00401"/>
    </source>
</evidence>
<keyword evidence="6 8" id="KW-0139">CF(1)</keyword>
<accession>A0A7M2RL21</accession>
<evidence type="ECO:0000256" key="9">
    <source>
        <dbReference type="RuleBase" id="RU003656"/>
    </source>
</evidence>
<keyword evidence="7 8" id="KW-0066">ATP synthesis</keyword>